<feature type="binding site" evidence="8">
    <location>
        <position position="425"/>
    </location>
    <ligand>
        <name>[4Fe-4S] cluster</name>
        <dbReference type="ChEBI" id="CHEBI:49883"/>
        <label>2</label>
    </ligand>
</feature>
<dbReference type="EMBL" id="SLXD01000014">
    <property type="protein sequence ID" value="TCO99775.1"/>
    <property type="molecule type" value="Genomic_DNA"/>
</dbReference>
<dbReference type="PROSITE" id="PS51379">
    <property type="entry name" value="4FE4S_FER_2"/>
    <property type="match status" value="2"/>
</dbReference>
<dbReference type="InterPro" id="IPR011538">
    <property type="entry name" value="Nuo51_FMN-bd"/>
</dbReference>
<comment type="cofactor">
    <cofactor evidence="8">
        <name>[4Fe-4S] cluster</name>
        <dbReference type="ChEBI" id="CHEBI:49883"/>
    </cofactor>
    <text evidence="8">Binds 2 [4Fe-4S] clusters per subunit.</text>
</comment>
<reference evidence="10 11" key="1">
    <citation type="submission" date="2019-03" db="EMBL/GenBank/DDBJ databases">
        <title>Genomic Encyclopedia of Type Strains, Phase IV (KMG-IV): sequencing the most valuable type-strain genomes for metagenomic binning, comparative biology and taxonomic classification.</title>
        <authorList>
            <person name="Goeker M."/>
        </authorList>
    </citation>
    <scope>NUCLEOTIDE SEQUENCE [LARGE SCALE GENOMIC DNA]</scope>
    <source>
        <strain evidence="10 11">DSM 1709</strain>
    </source>
</reference>
<sequence>MKLLNFLRGETFARGIHPPEHKHTAATPIRRLPWADELVVPLAQHIGKPAQALVRVGEELVRGQPIAKADGWLSVPHHAPATGVVKAIELRPSARGPWTPSIVIRPHAAATQEDLWGVARDTDTMTPDEILQAVWDAGLVGLGGAAFPTHAKLKVPPQAQVHTLVINGCECEPYLTCDHRTMVEEAAALVRGIALSMRATGAVRAIVGIEDNKPDAVLAVKAAIAAAGLENVFAEAVPTKYPQGSEKMLIMSLFGVEIPSGQLPVSLGMVMNNVGTMAAIGKLLPAGQGLTERVVTIAGPGVVRPGDYRVPLGTPISFVLDFAGAPRDATSACQLVLGGPMMGQSVAALDTPVTKGVSGVLVFRREDMAERDERRTYPCIKCGQCVESCPMGLNPSALGMLAAKREYDEMGAHYHLGECFECGCCTYVCPSNIPLVQQFRVAKQVLRERAASAPAAPAATRG</sequence>
<evidence type="ECO:0000256" key="6">
    <source>
        <dbReference type="ARBA" id="ARBA00023004"/>
    </source>
</evidence>
<comment type="similarity">
    <text evidence="8">Belongs to the 4Fe4S bacterial-type ferredoxin family. RnfC subfamily.</text>
</comment>
<dbReference type="InterPro" id="IPR026902">
    <property type="entry name" value="RnfC_N"/>
</dbReference>
<evidence type="ECO:0000259" key="9">
    <source>
        <dbReference type="PROSITE" id="PS51379"/>
    </source>
</evidence>
<dbReference type="EC" id="7.-.-.-" evidence="8"/>
<dbReference type="Gene3D" id="3.30.70.20">
    <property type="match status" value="1"/>
</dbReference>
<feature type="binding site" evidence="8">
    <location>
        <position position="382"/>
    </location>
    <ligand>
        <name>[4Fe-4S] cluster</name>
        <dbReference type="ChEBI" id="CHEBI:49883"/>
        <label>1</label>
    </ligand>
</feature>
<dbReference type="InterPro" id="IPR019554">
    <property type="entry name" value="Soluble_ligand-bd"/>
</dbReference>
<dbReference type="Pfam" id="PF10531">
    <property type="entry name" value="SLBB"/>
    <property type="match status" value="1"/>
</dbReference>
<keyword evidence="7 8" id="KW-0411">Iron-sulfur</keyword>
<evidence type="ECO:0000256" key="5">
    <source>
        <dbReference type="ARBA" id="ARBA00022982"/>
    </source>
</evidence>
<keyword evidence="2 8" id="KW-0004">4Fe-4S</keyword>
<keyword evidence="8" id="KW-0472">Membrane</keyword>
<dbReference type="Gene3D" id="3.40.50.11540">
    <property type="entry name" value="NADH-ubiquinone oxidoreductase 51kDa subunit"/>
    <property type="match status" value="1"/>
</dbReference>
<dbReference type="NCBIfam" id="TIGR01945">
    <property type="entry name" value="rnfC"/>
    <property type="match status" value="1"/>
</dbReference>
<feature type="domain" description="4Fe-4S ferredoxin-type" evidence="9">
    <location>
        <begin position="367"/>
        <end position="399"/>
    </location>
</feature>
<dbReference type="SUPFAM" id="SSF46548">
    <property type="entry name" value="alpha-helical ferredoxin"/>
    <property type="match status" value="1"/>
</dbReference>
<comment type="subcellular location">
    <subcellularLocation>
        <location evidence="8">Cell inner membrane</location>
        <topology evidence="8">Peripheral membrane protein</topology>
    </subcellularLocation>
</comment>
<dbReference type="RefSeq" id="WP_132649084.1">
    <property type="nucleotide sequence ID" value="NZ_CP181386.1"/>
</dbReference>
<keyword evidence="1 8" id="KW-0813">Transport</keyword>
<feature type="binding site" evidence="8">
    <location>
        <position position="379"/>
    </location>
    <ligand>
        <name>[4Fe-4S] cluster</name>
        <dbReference type="ChEBI" id="CHEBI:49883"/>
        <label>1</label>
    </ligand>
</feature>
<evidence type="ECO:0000256" key="7">
    <source>
        <dbReference type="ARBA" id="ARBA00023014"/>
    </source>
</evidence>
<evidence type="ECO:0000313" key="10">
    <source>
        <dbReference type="EMBL" id="TCO99775.1"/>
    </source>
</evidence>
<name>A0A4R2MB65_RUBGE</name>
<comment type="function">
    <text evidence="8">Part of a membrane-bound complex that couples electron transfer with translocation of ions across the membrane.</text>
</comment>
<dbReference type="PROSITE" id="PS00198">
    <property type="entry name" value="4FE4S_FER_1"/>
    <property type="match status" value="1"/>
</dbReference>
<keyword evidence="8" id="KW-1003">Cell membrane</keyword>
<dbReference type="PANTHER" id="PTHR43034">
    <property type="entry name" value="ION-TRANSLOCATING OXIDOREDUCTASE COMPLEX SUBUNIT C"/>
    <property type="match status" value="1"/>
</dbReference>
<evidence type="ECO:0000256" key="3">
    <source>
        <dbReference type="ARBA" id="ARBA00022723"/>
    </source>
</evidence>
<dbReference type="Pfam" id="PF01512">
    <property type="entry name" value="Complex1_51K"/>
    <property type="match status" value="1"/>
</dbReference>
<proteinExistence type="inferred from homology"/>
<feature type="domain" description="4Fe-4S ferredoxin-type" evidence="9">
    <location>
        <begin position="410"/>
        <end position="439"/>
    </location>
</feature>
<feature type="binding site" evidence="8">
    <location>
        <position position="389"/>
    </location>
    <ligand>
        <name>[4Fe-4S] cluster</name>
        <dbReference type="ChEBI" id="CHEBI:49883"/>
        <label>2</label>
    </ligand>
</feature>
<dbReference type="InterPro" id="IPR037225">
    <property type="entry name" value="Nuo51_FMN-bd_sf"/>
</dbReference>
<dbReference type="GeneID" id="99685465"/>
<dbReference type="HAMAP" id="MF_00461">
    <property type="entry name" value="RsxC_RnfC"/>
    <property type="match status" value="1"/>
</dbReference>
<keyword evidence="5 8" id="KW-0249">Electron transport</keyword>
<feature type="binding site" evidence="8">
    <location>
        <position position="419"/>
    </location>
    <ligand>
        <name>[4Fe-4S] cluster</name>
        <dbReference type="ChEBI" id="CHEBI:49883"/>
        <label>2</label>
    </ligand>
</feature>
<evidence type="ECO:0000313" key="11">
    <source>
        <dbReference type="Proteomes" id="UP000295106"/>
    </source>
</evidence>
<dbReference type="GO" id="GO:0022900">
    <property type="term" value="P:electron transport chain"/>
    <property type="evidence" value="ECO:0007669"/>
    <property type="project" value="UniProtKB-UniRule"/>
</dbReference>
<comment type="caution">
    <text evidence="10">The sequence shown here is derived from an EMBL/GenBank/DDBJ whole genome shotgun (WGS) entry which is preliminary data.</text>
</comment>
<dbReference type="InterPro" id="IPR010208">
    <property type="entry name" value="Ion_transpt_RnfC/RsxC"/>
</dbReference>
<keyword evidence="3 8" id="KW-0479">Metal-binding</keyword>
<feature type="binding site" evidence="8">
    <location>
        <position position="422"/>
    </location>
    <ligand>
        <name>[4Fe-4S] cluster</name>
        <dbReference type="ChEBI" id="CHEBI:49883"/>
        <label>2</label>
    </ligand>
</feature>
<dbReference type="SUPFAM" id="SSF142019">
    <property type="entry name" value="Nqo1 FMN-binding domain-like"/>
    <property type="match status" value="1"/>
</dbReference>
<comment type="subunit">
    <text evidence="8">The complex is composed of six subunits: RnfA, RnfB, RnfC, RnfD, RnfE and RnfG.</text>
</comment>
<keyword evidence="8" id="KW-0997">Cell inner membrane</keyword>
<evidence type="ECO:0000256" key="4">
    <source>
        <dbReference type="ARBA" id="ARBA00022737"/>
    </source>
</evidence>
<evidence type="ECO:0000256" key="8">
    <source>
        <dbReference type="HAMAP-Rule" id="MF_00461"/>
    </source>
</evidence>
<evidence type="ECO:0000256" key="2">
    <source>
        <dbReference type="ARBA" id="ARBA00022485"/>
    </source>
</evidence>
<dbReference type="AlphaFoldDB" id="A0A4R2MB65"/>
<dbReference type="GO" id="GO:0046872">
    <property type="term" value="F:metal ion binding"/>
    <property type="evidence" value="ECO:0007669"/>
    <property type="project" value="UniProtKB-KW"/>
</dbReference>
<evidence type="ECO:0000256" key="1">
    <source>
        <dbReference type="ARBA" id="ARBA00022448"/>
    </source>
</evidence>
<feature type="binding site" evidence="8">
    <location>
        <position position="429"/>
    </location>
    <ligand>
        <name>[4Fe-4S] cluster</name>
        <dbReference type="ChEBI" id="CHEBI:49883"/>
        <label>1</label>
    </ligand>
</feature>
<dbReference type="Proteomes" id="UP000295106">
    <property type="component" value="Unassembled WGS sequence"/>
</dbReference>
<dbReference type="Pfam" id="PF12838">
    <property type="entry name" value="Fer4_7"/>
    <property type="match status" value="1"/>
</dbReference>
<dbReference type="Pfam" id="PF13375">
    <property type="entry name" value="RnfC_N"/>
    <property type="match status" value="1"/>
</dbReference>
<accession>A0A4R2MB65</accession>
<dbReference type="GO" id="GO:0051539">
    <property type="term" value="F:4 iron, 4 sulfur cluster binding"/>
    <property type="evidence" value="ECO:0007669"/>
    <property type="project" value="UniProtKB-KW"/>
</dbReference>
<keyword evidence="6 8" id="KW-0408">Iron</keyword>
<feature type="binding site" evidence="8">
    <location>
        <position position="385"/>
    </location>
    <ligand>
        <name>[4Fe-4S] cluster</name>
        <dbReference type="ChEBI" id="CHEBI:49883"/>
        <label>1</label>
    </ligand>
</feature>
<protein>
    <recommendedName>
        <fullName evidence="8">Ion-translocating oxidoreductase complex subunit C</fullName>
        <ecNumber evidence="8">7.-.-.-</ecNumber>
    </recommendedName>
    <alternativeName>
        <fullName evidence="8">Rnf electron transport complex subunit C</fullName>
    </alternativeName>
</protein>
<keyword evidence="8" id="KW-1278">Translocase</keyword>
<dbReference type="InterPro" id="IPR017900">
    <property type="entry name" value="4Fe4S_Fe_S_CS"/>
</dbReference>
<dbReference type="OrthoDB" id="9808559at2"/>
<dbReference type="InterPro" id="IPR017896">
    <property type="entry name" value="4Fe4S_Fe-S-bd"/>
</dbReference>
<organism evidence="10 11">
    <name type="scientific">Rubrivivax gelatinosus</name>
    <name type="common">Rhodocyclus gelatinosus</name>
    <name type="synonym">Rhodopseudomonas gelatinosa</name>
    <dbReference type="NCBI Taxonomy" id="28068"/>
    <lineage>
        <taxon>Bacteria</taxon>
        <taxon>Pseudomonadati</taxon>
        <taxon>Pseudomonadota</taxon>
        <taxon>Betaproteobacteria</taxon>
        <taxon>Burkholderiales</taxon>
        <taxon>Sphaerotilaceae</taxon>
        <taxon>Rubrivivax</taxon>
    </lineage>
</organism>
<dbReference type="PANTHER" id="PTHR43034:SF2">
    <property type="entry name" value="ION-TRANSLOCATING OXIDOREDUCTASE COMPLEX SUBUNIT C"/>
    <property type="match status" value="1"/>
</dbReference>
<keyword evidence="4 8" id="KW-0677">Repeat</keyword>
<dbReference type="GO" id="GO:0009055">
    <property type="term" value="F:electron transfer activity"/>
    <property type="evidence" value="ECO:0007669"/>
    <property type="project" value="InterPro"/>
</dbReference>
<gene>
    <name evidence="8" type="primary">rnfC</name>
    <name evidence="10" type="ORF">EV684_11472</name>
</gene>
<dbReference type="GO" id="GO:0005886">
    <property type="term" value="C:plasma membrane"/>
    <property type="evidence" value="ECO:0007669"/>
    <property type="project" value="UniProtKB-SubCell"/>
</dbReference>
<dbReference type="NCBIfam" id="NF003454">
    <property type="entry name" value="PRK05035.1"/>
    <property type="match status" value="1"/>
</dbReference>